<evidence type="ECO:0000256" key="13">
    <source>
        <dbReference type="ARBA" id="ARBA00042775"/>
    </source>
</evidence>
<dbReference type="PANTHER" id="PTHR47529">
    <property type="entry name" value="PEPTIDYL-PROLYL CIS-TRANS ISOMERASE D"/>
    <property type="match status" value="1"/>
</dbReference>
<dbReference type="AlphaFoldDB" id="A0A3M0CGP9"/>
<dbReference type="Proteomes" id="UP000271227">
    <property type="component" value="Unassembled WGS sequence"/>
</dbReference>
<dbReference type="SUPFAM" id="SSF109998">
    <property type="entry name" value="Triger factor/SurA peptide-binding domain-like"/>
    <property type="match status" value="1"/>
</dbReference>
<keyword evidence="6 15" id="KW-1133">Transmembrane helix</keyword>
<evidence type="ECO:0000256" key="3">
    <source>
        <dbReference type="ARBA" id="ARBA00022475"/>
    </source>
</evidence>
<dbReference type="PROSITE" id="PS50198">
    <property type="entry name" value="PPIC_PPIASE_2"/>
    <property type="match status" value="1"/>
</dbReference>
<evidence type="ECO:0000256" key="15">
    <source>
        <dbReference type="SAM" id="Phobius"/>
    </source>
</evidence>
<dbReference type="GO" id="GO:0005886">
    <property type="term" value="C:plasma membrane"/>
    <property type="evidence" value="ECO:0007669"/>
    <property type="project" value="UniProtKB-SubCell"/>
</dbReference>
<evidence type="ECO:0000256" key="7">
    <source>
        <dbReference type="ARBA" id="ARBA00023136"/>
    </source>
</evidence>
<keyword evidence="4" id="KW-0997">Cell inner membrane</keyword>
<reference evidence="17 18" key="1">
    <citation type="submission" date="2018-10" db="EMBL/GenBank/DDBJ databases">
        <title>Genomic Encyclopedia of Archaeal and Bacterial Type Strains, Phase II (KMG-II): from individual species to whole genera.</title>
        <authorList>
            <person name="Goeker M."/>
        </authorList>
    </citation>
    <scope>NUCLEOTIDE SEQUENCE [LARGE SCALE GENOMIC DNA]</scope>
    <source>
        <strain evidence="17 18">DSM 25217</strain>
    </source>
</reference>
<evidence type="ECO:0000256" key="14">
    <source>
        <dbReference type="PROSITE-ProRule" id="PRU00278"/>
    </source>
</evidence>
<protein>
    <recommendedName>
        <fullName evidence="2">Parvulin-like PPIase</fullName>
    </recommendedName>
    <alternativeName>
        <fullName evidence="9">Peptidyl-prolyl cis-trans isomerase plp</fullName>
    </alternativeName>
    <alternativeName>
        <fullName evidence="12">Periplasmic chaperone PpiD</fullName>
    </alternativeName>
    <alternativeName>
        <fullName evidence="13">Periplasmic folding chaperone</fullName>
    </alternativeName>
    <alternativeName>
        <fullName evidence="10">Rotamase plp</fullName>
    </alternativeName>
</protein>
<dbReference type="Pfam" id="PF13145">
    <property type="entry name" value="Rotamase_2"/>
    <property type="match status" value="1"/>
</dbReference>
<dbReference type="InParanoid" id="A0A3M0CGP9"/>
<comment type="caution">
    <text evidence="17">The sequence shown here is derived from an EMBL/GenBank/DDBJ whole genome shotgun (WGS) entry which is preliminary data.</text>
</comment>
<dbReference type="InterPro" id="IPR052029">
    <property type="entry name" value="PpiD_chaperone"/>
</dbReference>
<dbReference type="GO" id="GO:0003755">
    <property type="term" value="F:peptidyl-prolyl cis-trans isomerase activity"/>
    <property type="evidence" value="ECO:0007669"/>
    <property type="project" value="UniProtKB-KW"/>
</dbReference>
<keyword evidence="18" id="KW-1185">Reference proteome</keyword>
<dbReference type="InterPro" id="IPR046357">
    <property type="entry name" value="PPIase_dom_sf"/>
</dbReference>
<name>A0A3M0CGP9_9PROT</name>
<dbReference type="Gene3D" id="1.10.4030.10">
    <property type="entry name" value="Porin chaperone SurA, peptide-binding domain"/>
    <property type="match status" value="1"/>
</dbReference>
<evidence type="ECO:0000256" key="8">
    <source>
        <dbReference type="ARBA" id="ARBA00023186"/>
    </source>
</evidence>
<organism evidence="17 18">
    <name type="scientific">Eilatimonas milleporae</name>
    <dbReference type="NCBI Taxonomy" id="911205"/>
    <lineage>
        <taxon>Bacteria</taxon>
        <taxon>Pseudomonadati</taxon>
        <taxon>Pseudomonadota</taxon>
        <taxon>Alphaproteobacteria</taxon>
        <taxon>Kordiimonadales</taxon>
        <taxon>Kordiimonadaceae</taxon>
        <taxon>Eilatimonas</taxon>
    </lineage>
</organism>
<dbReference type="Pfam" id="PF13624">
    <property type="entry name" value="SurA_N_3"/>
    <property type="match status" value="1"/>
</dbReference>
<dbReference type="InterPro" id="IPR027304">
    <property type="entry name" value="Trigger_fact/SurA_dom_sf"/>
</dbReference>
<evidence type="ECO:0000313" key="18">
    <source>
        <dbReference type="Proteomes" id="UP000271227"/>
    </source>
</evidence>
<dbReference type="InterPro" id="IPR000297">
    <property type="entry name" value="PPIase_PpiC"/>
</dbReference>
<keyword evidence="14" id="KW-0697">Rotamase</keyword>
<keyword evidence="14 17" id="KW-0413">Isomerase</keyword>
<evidence type="ECO:0000256" key="4">
    <source>
        <dbReference type="ARBA" id="ARBA00022519"/>
    </source>
</evidence>
<evidence type="ECO:0000256" key="5">
    <source>
        <dbReference type="ARBA" id="ARBA00022692"/>
    </source>
</evidence>
<dbReference type="SUPFAM" id="SSF54534">
    <property type="entry name" value="FKBP-like"/>
    <property type="match status" value="1"/>
</dbReference>
<keyword evidence="5 15" id="KW-0812">Transmembrane</keyword>
<evidence type="ECO:0000256" key="6">
    <source>
        <dbReference type="ARBA" id="ARBA00022989"/>
    </source>
</evidence>
<comment type="subcellular location">
    <subcellularLocation>
        <location evidence="1">Cell inner membrane</location>
        <topology evidence="1">Single-pass type II membrane protein</topology>
        <orientation evidence="1">Periplasmic side</orientation>
    </subcellularLocation>
</comment>
<evidence type="ECO:0000256" key="12">
    <source>
        <dbReference type="ARBA" id="ARBA00040743"/>
    </source>
</evidence>
<sequence length="642" mass="70149">MLTKLRGGLDSIFVTVLLGILIAAFAIWGIGPGFLSGTNTAVAVVGDEEIPPQRFASMVQTRARTLQQQFGNEMPADQLIRMLNLDYQVLNEMIAEAALMEYAGRLGLRATDDQVAEQLRSIDAFLLPDGSFSAEMMRQTLQSAGLSQQDLFADLRNAVRREQLLGSMTASTPLPRTLARRLYVWQEERRRATLINIGNDAVETVDAPDEDTLTAYYDANKSAYLSPERRSYTYILLTPDVFMDEVTVDEEDLDAAYTDRLETYVQPELRSVEQVTLASMAEADALLASVAAGTDFLDAAEAASDFTRAELDLGDLTRDDIDTDFGAEAADTVFALAEGAVSEPVEGPAGWNLFRVTSITPGATRTLDDVRDELEPVARRNKAIDLMFDYMPEVEDAIAGEATLAEAAARLERVTLASATLVDRRGRNAAEERVIAQSDEFRILAAAFQAEVGDIPDLMDLDASNANRGAFWVELSEIAEPAEQPLDTVRTRVVTAWTDAEKLKKAGALAEQALDRLRGGEAAEEIAVDIGGTSFEAKNVNRTGGDSASLASNIRSLIFDLAQGQADLEQASDASGYVIVRVDDIQPGDPDRDTDAVERLYGQLSDQVGQEMLIQYQGQLLKTYPPSINEALVRQLFRNDDE</sequence>
<dbReference type="FunCoup" id="A0A3M0CGP9">
    <property type="interactions" value="191"/>
</dbReference>
<dbReference type="Gene3D" id="3.10.50.40">
    <property type="match status" value="1"/>
</dbReference>
<dbReference type="PANTHER" id="PTHR47529:SF1">
    <property type="entry name" value="PERIPLASMIC CHAPERONE PPID"/>
    <property type="match status" value="1"/>
</dbReference>
<gene>
    <name evidence="17" type="ORF">BXY39_1435</name>
</gene>
<dbReference type="EMBL" id="REFR01000010">
    <property type="protein sequence ID" value="RMB08794.1"/>
    <property type="molecule type" value="Genomic_DNA"/>
</dbReference>
<feature type="domain" description="PpiC" evidence="16">
    <location>
        <begin position="227"/>
        <end position="358"/>
    </location>
</feature>
<dbReference type="RefSeq" id="WP_170163685.1">
    <property type="nucleotide sequence ID" value="NZ_REFR01000010.1"/>
</dbReference>
<proteinExistence type="inferred from homology"/>
<keyword evidence="8" id="KW-0143">Chaperone</keyword>
<evidence type="ECO:0000259" key="16">
    <source>
        <dbReference type="PROSITE" id="PS50198"/>
    </source>
</evidence>
<feature type="transmembrane region" description="Helical" evidence="15">
    <location>
        <begin position="12"/>
        <end position="31"/>
    </location>
</feature>
<keyword evidence="3" id="KW-1003">Cell membrane</keyword>
<keyword evidence="7 15" id="KW-0472">Membrane</keyword>
<accession>A0A3M0CGP9</accession>
<evidence type="ECO:0000256" key="9">
    <source>
        <dbReference type="ARBA" id="ARBA00030642"/>
    </source>
</evidence>
<evidence type="ECO:0000313" key="17">
    <source>
        <dbReference type="EMBL" id="RMB08794.1"/>
    </source>
</evidence>
<evidence type="ECO:0000256" key="1">
    <source>
        <dbReference type="ARBA" id="ARBA00004382"/>
    </source>
</evidence>
<evidence type="ECO:0000256" key="2">
    <source>
        <dbReference type="ARBA" id="ARBA00018370"/>
    </source>
</evidence>
<evidence type="ECO:0000256" key="11">
    <source>
        <dbReference type="ARBA" id="ARBA00038408"/>
    </source>
</evidence>
<evidence type="ECO:0000256" key="10">
    <source>
        <dbReference type="ARBA" id="ARBA00031484"/>
    </source>
</evidence>
<comment type="similarity">
    <text evidence="11">Belongs to the PpiD chaperone family.</text>
</comment>